<dbReference type="PANTHER" id="PTHR35814:SF1">
    <property type="entry name" value="GLUTATHIONE S-TRANSFERASE-RELATED"/>
    <property type="match status" value="1"/>
</dbReference>
<dbReference type="InterPro" id="IPR001129">
    <property type="entry name" value="Membr-assoc_MAPEG"/>
</dbReference>
<accession>A0A6A5R0W2</accession>
<keyword evidence="3 5" id="KW-1133">Transmembrane helix</keyword>
<keyword evidence="4 5" id="KW-0472">Membrane</keyword>
<proteinExistence type="predicted"/>
<keyword evidence="7" id="KW-1185">Reference proteome</keyword>
<dbReference type="AlphaFoldDB" id="A0A6A5R0W2"/>
<evidence type="ECO:0000256" key="3">
    <source>
        <dbReference type="ARBA" id="ARBA00022989"/>
    </source>
</evidence>
<dbReference type="EMBL" id="ML979132">
    <property type="protein sequence ID" value="KAF1920594.1"/>
    <property type="molecule type" value="Genomic_DNA"/>
</dbReference>
<organism evidence="6 7">
    <name type="scientific">Ampelomyces quisqualis</name>
    <name type="common">Powdery mildew agent</name>
    <dbReference type="NCBI Taxonomy" id="50730"/>
    <lineage>
        <taxon>Eukaryota</taxon>
        <taxon>Fungi</taxon>
        <taxon>Dikarya</taxon>
        <taxon>Ascomycota</taxon>
        <taxon>Pezizomycotina</taxon>
        <taxon>Dothideomycetes</taxon>
        <taxon>Pleosporomycetidae</taxon>
        <taxon>Pleosporales</taxon>
        <taxon>Pleosporineae</taxon>
        <taxon>Phaeosphaeriaceae</taxon>
        <taxon>Ampelomyces</taxon>
    </lineage>
</organism>
<name>A0A6A5R0W2_AMPQU</name>
<dbReference type="InterPro" id="IPR023352">
    <property type="entry name" value="MAPEG-like_dom_sf"/>
</dbReference>
<reference evidence="6" key="1">
    <citation type="journal article" date="2020" name="Stud. Mycol.">
        <title>101 Dothideomycetes genomes: a test case for predicting lifestyles and emergence of pathogens.</title>
        <authorList>
            <person name="Haridas S."/>
            <person name="Albert R."/>
            <person name="Binder M."/>
            <person name="Bloem J."/>
            <person name="Labutti K."/>
            <person name="Salamov A."/>
            <person name="Andreopoulos B."/>
            <person name="Baker S."/>
            <person name="Barry K."/>
            <person name="Bills G."/>
            <person name="Bluhm B."/>
            <person name="Cannon C."/>
            <person name="Castanera R."/>
            <person name="Culley D."/>
            <person name="Daum C."/>
            <person name="Ezra D."/>
            <person name="Gonzalez J."/>
            <person name="Henrissat B."/>
            <person name="Kuo A."/>
            <person name="Liang C."/>
            <person name="Lipzen A."/>
            <person name="Lutzoni F."/>
            <person name="Magnuson J."/>
            <person name="Mondo S."/>
            <person name="Nolan M."/>
            <person name="Ohm R."/>
            <person name="Pangilinan J."/>
            <person name="Park H.-J."/>
            <person name="Ramirez L."/>
            <person name="Alfaro M."/>
            <person name="Sun H."/>
            <person name="Tritt A."/>
            <person name="Yoshinaga Y."/>
            <person name="Zwiers L.-H."/>
            <person name="Turgeon B."/>
            <person name="Goodwin S."/>
            <person name="Spatafora J."/>
            <person name="Crous P."/>
            <person name="Grigoriev I."/>
        </authorList>
    </citation>
    <scope>NUCLEOTIDE SEQUENCE</scope>
    <source>
        <strain evidence="6">HMLAC05119</strain>
    </source>
</reference>
<dbReference type="OrthoDB" id="19091at2759"/>
<dbReference type="PANTHER" id="PTHR35814">
    <property type="match status" value="1"/>
</dbReference>
<evidence type="ECO:0000313" key="6">
    <source>
        <dbReference type="EMBL" id="KAF1920594.1"/>
    </source>
</evidence>
<keyword evidence="2 5" id="KW-0812">Transmembrane</keyword>
<evidence type="ECO:0000256" key="2">
    <source>
        <dbReference type="ARBA" id="ARBA00022692"/>
    </source>
</evidence>
<evidence type="ECO:0000313" key="7">
    <source>
        <dbReference type="Proteomes" id="UP000800096"/>
    </source>
</evidence>
<comment type="subcellular location">
    <subcellularLocation>
        <location evidence="1">Membrane</location>
    </subcellularLocation>
</comment>
<gene>
    <name evidence="6" type="ORF">BDU57DRAFT_439615</name>
</gene>
<dbReference type="GO" id="GO:0016020">
    <property type="term" value="C:membrane"/>
    <property type="evidence" value="ECO:0007669"/>
    <property type="project" value="UniProtKB-SubCell"/>
</dbReference>
<feature type="transmembrane region" description="Helical" evidence="5">
    <location>
        <begin position="27"/>
        <end position="46"/>
    </location>
</feature>
<evidence type="ECO:0000256" key="1">
    <source>
        <dbReference type="ARBA" id="ARBA00004370"/>
    </source>
</evidence>
<protein>
    <submittedName>
        <fullName evidence="6">MAPEG family-domain-containing protein</fullName>
    </submittedName>
</protein>
<dbReference type="Pfam" id="PF01124">
    <property type="entry name" value="MAPEG"/>
    <property type="match status" value="1"/>
</dbReference>
<sequence>MVNYLSTSVDTIHNMASKVGLGVPMPLLAPATATWSLPFAAYYIFLQNRIVYHRLTSKTYLGDKIDTTAGNMDPLYIATRAQLNFAENVPLVLAVALLAELNGANRTYINSALGTLLALRVGHAEFGLLAEKSQGLGRTLGYYGTQTVLASLASYTAYLIKGYWQI</sequence>
<dbReference type="Proteomes" id="UP000800096">
    <property type="component" value="Unassembled WGS sequence"/>
</dbReference>
<evidence type="ECO:0000256" key="4">
    <source>
        <dbReference type="ARBA" id="ARBA00023136"/>
    </source>
</evidence>
<dbReference type="Gene3D" id="1.20.120.550">
    <property type="entry name" value="Membrane associated eicosanoid/glutathione metabolism-like domain"/>
    <property type="match status" value="1"/>
</dbReference>
<dbReference type="SUPFAM" id="SSF161084">
    <property type="entry name" value="MAPEG domain-like"/>
    <property type="match status" value="1"/>
</dbReference>
<evidence type="ECO:0000256" key="5">
    <source>
        <dbReference type="SAM" id="Phobius"/>
    </source>
</evidence>